<name>A0AAE3IKP8_9FIRM</name>
<dbReference type="InterPro" id="IPR013325">
    <property type="entry name" value="RNA_pol_sigma_r2"/>
</dbReference>
<dbReference type="InterPro" id="IPR013249">
    <property type="entry name" value="RNA_pol_sigma70_r4_t2"/>
</dbReference>
<dbReference type="NCBIfam" id="TIGR02937">
    <property type="entry name" value="sigma70-ECF"/>
    <property type="match status" value="1"/>
</dbReference>
<keyword evidence="3" id="KW-0731">Sigma factor</keyword>
<comment type="similarity">
    <text evidence="1">Belongs to the sigma-70 factor family. ECF subfamily.</text>
</comment>
<keyword evidence="2" id="KW-0805">Transcription regulation</keyword>
<dbReference type="EMBL" id="JAOQJZ010000019">
    <property type="protein sequence ID" value="MCU6706926.1"/>
    <property type="molecule type" value="Genomic_DNA"/>
</dbReference>
<dbReference type="GO" id="GO:0016987">
    <property type="term" value="F:sigma factor activity"/>
    <property type="evidence" value="ECO:0007669"/>
    <property type="project" value="UniProtKB-KW"/>
</dbReference>
<accession>A0AAE3IKP8</accession>
<gene>
    <name evidence="7" type="ORF">OCV57_13485</name>
</gene>
<keyword evidence="8" id="KW-1185">Reference proteome</keyword>
<dbReference type="Proteomes" id="UP001208131">
    <property type="component" value="Unassembled WGS sequence"/>
</dbReference>
<evidence type="ECO:0000313" key="7">
    <source>
        <dbReference type="EMBL" id="MCU6706926.1"/>
    </source>
</evidence>
<dbReference type="GO" id="GO:0006352">
    <property type="term" value="P:DNA-templated transcription initiation"/>
    <property type="evidence" value="ECO:0007669"/>
    <property type="project" value="InterPro"/>
</dbReference>
<organism evidence="7 8">
    <name type="scientific">Hominimerdicola aceti</name>
    <dbReference type="NCBI Taxonomy" id="2981726"/>
    <lineage>
        <taxon>Bacteria</taxon>
        <taxon>Bacillati</taxon>
        <taxon>Bacillota</taxon>
        <taxon>Clostridia</taxon>
        <taxon>Eubacteriales</taxon>
        <taxon>Oscillospiraceae</taxon>
        <taxon>Hominimerdicola</taxon>
    </lineage>
</organism>
<dbReference type="RefSeq" id="WP_022127444.1">
    <property type="nucleotide sequence ID" value="NZ_JAOQJZ010000019.1"/>
</dbReference>
<dbReference type="Gene3D" id="1.10.1740.10">
    <property type="match status" value="1"/>
</dbReference>
<evidence type="ECO:0000256" key="4">
    <source>
        <dbReference type="ARBA" id="ARBA00023163"/>
    </source>
</evidence>
<proteinExistence type="inferred from homology"/>
<dbReference type="InterPro" id="IPR036388">
    <property type="entry name" value="WH-like_DNA-bd_sf"/>
</dbReference>
<dbReference type="InterPro" id="IPR039425">
    <property type="entry name" value="RNA_pol_sigma-70-like"/>
</dbReference>
<feature type="domain" description="RNA polymerase sigma-70 region 2" evidence="5">
    <location>
        <begin position="21"/>
        <end position="90"/>
    </location>
</feature>
<sequence>MLAICLALINDDEDKKSFEQLVKKFEKKLYTESFKILRSHELAEEAVWETFYRIADNFHKIHNLPVYKMEAYLIITIRNASYRLYNKEKKHFYNDIHEEMRDIPSADEFNDYNVADLSKAISELEEKYKVAITYFYYYGHNADETAKLMGVSRNAVYKYLRKAEQILFEKLRGDISE</sequence>
<evidence type="ECO:0000256" key="2">
    <source>
        <dbReference type="ARBA" id="ARBA00023015"/>
    </source>
</evidence>
<evidence type="ECO:0000313" key="8">
    <source>
        <dbReference type="Proteomes" id="UP001208131"/>
    </source>
</evidence>
<dbReference type="AlphaFoldDB" id="A0AAE3IKP8"/>
<dbReference type="SUPFAM" id="SSF88659">
    <property type="entry name" value="Sigma3 and sigma4 domains of RNA polymerase sigma factors"/>
    <property type="match status" value="1"/>
</dbReference>
<dbReference type="GO" id="GO:0003677">
    <property type="term" value="F:DNA binding"/>
    <property type="evidence" value="ECO:0007669"/>
    <property type="project" value="InterPro"/>
</dbReference>
<dbReference type="InterPro" id="IPR014284">
    <property type="entry name" value="RNA_pol_sigma-70_dom"/>
</dbReference>
<dbReference type="InterPro" id="IPR013324">
    <property type="entry name" value="RNA_pol_sigma_r3/r4-like"/>
</dbReference>
<dbReference type="InterPro" id="IPR007627">
    <property type="entry name" value="RNA_pol_sigma70_r2"/>
</dbReference>
<reference evidence="7 8" key="1">
    <citation type="journal article" date="2021" name="ISME Commun">
        <title>Automated analysis of genomic sequences facilitates high-throughput and comprehensive description of bacteria.</title>
        <authorList>
            <person name="Hitch T.C.A."/>
        </authorList>
    </citation>
    <scope>NUCLEOTIDE SEQUENCE [LARGE SCALE GENOMIC DNA]</scope>
    <source>
        <strain evidence="7 8">Sanger_31</strain>
    </source>
</reference>
<evidence type="ECO:0000259" key="5">
    <source>
        <dbReference type="Pfam" id="PF04542"/>
    </source>
</evidence>
<evidence type="ECO:0000256" key="1">
    <source>
        <dbReference type="ARBA" id="ARBA00010641"/>
    </source>
</evidence>
<dbReference type="PANTHER" id="PTHR43133:SF60">
    <property type="entry name" value="RNA POLYMERASE SIGMA FACTOR SIGV"/>
    <property type="match status" value="1"/>
</dbReference>
<dbReference type="Pfam" id="PF08281">
    <property type="entry name" value="Sigma70_r4_2"/>
    <property type="match status" value="1"/>
</dbReference>
<evidence type="ECO:0000256" key="3">
    <source>
        <dbReference type="ARBA" id="ARBA00023082"/>
    </source>
</evidence>
<comment type="caution">
    <text evidence="7">The sequence shown here is derived from an EMBL/GenBank/DDBJ whole genome shotgun (WGS) entry which is preliminary data.</text>
</comment>
<protein>
    <submittedName>
        <fullName evidence="7">Sigma-70 family RNA polymerase sigma factor</fullName>
    </submittedName>
</protein>
<dbReference type="SUPFAM" id="SSF88946">
    <property type="entry name" value="Sigma2 domain of RNA polymerase sigma factors"/>
    <property type="match status" value="1"/>
</dbReference>
<evidence type="ECO:0000259" key="6">
    <source>
        <dbReference type="Pfam" id="PF08281"/>
    </source>
</evidence>
<dbReference type="Pfam" id="PF04542">
    <property type="entry name" value="Sigma70_r2"/>
    <property type="match status" value="1"/>
</dbReference>
<dbReference type="PANTHER" id="PTHR43133">
    <property type="entry name" value="RNA POLYMERASE ECF-TYPE SIGMA FACTO"/>
    <property type="match status" value="1"/>
</dbReference>
<feature type="domain" description="RNA polymerase sigma factor 70 region 4 type 2" evidence="6">
    <location>
        <begin position="117"/>
        <end position="165"/>
    </location>
</feature>
<keyword evidence="4" id="KW-0804">Transcription</keyword>
<dbReference type="Gene3D" id="1.10.10.10">
    <property type="entry name" value="Winged helix-like DNA-binding domain superfamily/Winged helix DNA-binding domain"/>
    <property type="match status" value="1"/>
</dbReference>